<feature type="domain" description="Histidine kinase/HSP90-like ATPase" evidence="2">
    <location>
        <begin position="39"/>
        <end position="137"/>
    </location>
</feature>
<dbReference type="AlphaFoldDB" id="A0A6N8IR99"/>
<dbReference type="InterPro" id="IPR036890">
    <property type="entry name" value="HATPase_C_sf"/>
</dbReference>
<organism evidence="3 4">
    <name type="scientific">Ramlibacter pinisoli</name>
    <dbReference type="NCBI Taxonomy" id="2682844"/>
    <lineage>
        <taxon>Bacteria</taxon>
        <taxon>Pseudomonadati</taxon>
        <taxon>Pseudomonadota</taxon>
        <taxon>Betaproteobacteria</taxon>
        <taxon>Burkholderiales</taxon>
        <taxon>Comamonadaceae</taxon>
        <taxon>Ramlibacter</taxon>
    </lineage>
</organism>
<comment type="caution">
    <text evidence="3">The sequence shown here is derived from an EMBL/GenBank/DDBJ whole genome shotgun (WGS) entry which is preliminary data.</text>
</comment>
<dbReference type="SUPFAM" id="SSF81606">
    <property type="entry name" value="PP2C-like"/>
    <property type="match status" value="1"/>
</dbReference>
<dbReference type="SMART" id="SM00331">
    <property type="entry name" value="PP2C_SIG"/>
    <property type="match status" value="1"/>
</dbReference>
<dbReference type="PANTHER" id="PTHR35801:SF1">
    <property type="entry name" value="PHOSPHOSERINE PHOSPHATASE RSBX"/>
    <property type="match status" value="1"/>
</dbReference>
<dbReference type="SMART" id="SM00387">
    <property type="entry name" value="HATPase_c"/>
    <property type="match status" value="1"/>
</dbReference>
<dbReference type="SUPFAM" id="SSF55874">
    <property type="entry name" value="ATPase domain of HSP90 chaperone/DNA topoisomerase II/histidine kinase"/>
    <property type="match status" value="1"/>
</dbReference>
<feature type="domain" description="PPM-type phosphatase" evidence="1">
    <location>
        <begin position="142"/>
        <end position="334"/>
    </location>
</feature>
<dbReference type="RefSeq" id="WP_157397385.1">
    <property type="nucleotide sequence ID" value="NZ_WSEL01000003.1"/>
</dbReference>
<dbReference type="Gene3D" id="3.30.565.10">
    <property type="entry name" value="Histidine kinase-like ATPase, C-terminal domain"/>
    <property type="match status" value="1"/>
</dbReference>
<reference evidence="3 4" key="1">
    <citation type="submission" date="2019-12" db="EMBL/GenBank/DDBJ databases">
        <authorList>
            <person name="Huq M.A."/>
        </authorList>
    </citation>
    <scope>NUCLEOTIDE SEQUENCE [LARGE SCALE GENOMIC DNA]</scope>
    <source>
        <strain evidence="3 4">MAH-25</strain>
    </source>
</reference>
<dbReference type="Proteomes" id="UP000469385">
    <property type="component" value="Unassembled WGS sequence"/>
</dbReference>
<dbReference type="InterPro" id="IPR001932">
    <property type="entry name" value="PPM-type_phosphatase-like_dom"/>
</dbReference>
<evidence type="ECO:0000313" key="3">
    <source>
        <dbReference type="EMBL" id="MVQ29377.1"/>
    </source>
</evidence>
<dbReference type="Pfam" id="PF07228">
    <property type="entry name" value="SpoIIE"/>
    <property type="match status" value="1"/>
</dbReference>
<proteinExistence type="predicted"/>
<accession>A0A6N8IR99</accession>
<evidence type="ECO:0000259" key="2">
    <source>
        <dbReference type="SMART" id="SM00387"/>
    </source>
</evidence>
<dbReference type="EMBL" id="WSEL01000003">
    <property type="protein sequence ID" value="MVQ29377.1"/>
    <property type="molecule type" value="Genomic_DNA"/>
</dbReference>
<dbReference type="InterPro" id="IPR039248">
    <property type="entry name" value="Ptase_RsbX"/>
</dbReference>
<name>A0A6N8IR99_9BURK</name>
<evidence type="ECO:0000259" key="1">
    <source>
        <dbReference type="SMART" id="SM00331"/>
    </source>
</evidence>
<dbReference type="Pfam" id="PF13581">
    <property type="entry name" value="HATPase_c_2"/>
    <property type="match status" value="1"/>
</dbReference>
<protein>
    <submittedName>
        <fullName evidence="3">SpoIIE family protein phosphatase</fullName>
    </submittedName>
</protein>
<evidence type="ECO:0000313" key="4">
    <source>
        <dbReference type="Proteomes" id="UP000469385"/>
    </source>
</evidence>
<dbReference type="InterPro" id="IPR036457">
    <property type="entry name" value="PPM-type-like_dom_sf"/>
</dbReference>
<dbReference type="InterPro" id="IPR003594">
    <property type="entry name" value="HATPase_dom"/>
</dbReference>
<gene>
    <name evidence="3" type="ORF">GON04_07960</name>
</gene>
<dbReference type="Gene3D" id="3.60.40.10">
    <property type="entry name" value="PPM-type phosphatase domain"/>
    <property type="match status" value="1"/>
</dbReference>
<dbReference type="PANTHER" id="PTHR35801">
    <property type="entry name" value="PHOSPHOSERINE PHOSPHATASE RSBX"/>
    <property type="match status" value="1"/>
</dbReference>
<keyword evidence="4" id="KW-1185">Reference proteome</keyword>
<sequence length="336" mass="34955">MEVITGRFHADFPMGDASRVGEARRHAAHLADECGLDEVEAGRLAIIVNELGNNLVRHATSGRLLLSARVQRREVEVIAIDSGPGIADLDRCLSDGFSTGGTPGTGLGAVRRLAQAFDIHSAVPQGTVVLARVRSAQSANGSSAICVGAVALAAPGETVCGDAWAFAVDGARAVVMVADGLGHGPDAAQASAAAVEVFRNDPMAAPRLQVERLHAGLRGTRGAAVTVMLADDEAGTVRTSGAGNVMGRMLSGIDDRTLLTQHGTAGVTIRRPDETSVPWPDHALVVACSDGIETRWKPELLRPVLGRDPAVAAAILARDHFRGRDDATVAVMRRGD</sequence>